<dbReference type="OrthoDB" id="21302at2157"/>
<dbReference type="NCBIfam" id="NF010640">
    <property type="entry name" value="PRK14037.1"/>
    <property type="match status" value="1"/>
</dbReference>
<dbReference type="PANTHER" id="PTHR11739:SF4">
    <property type="entry name" value="CITRATE SYNTHASE, PEROXISOMAL"/>
    <property type="match status" value="1"/>
</dbReference>
<keyword evidence="3" id="KW-0816">Tricarboxylic acid cycle</keyword>
<dbReference type="Gene3D" id="1.10.580.10">
    <property type="entry name" value="Citrate Synthase, domain 1"/>
    <property type="match status" value="1"/>
</dbReference>
<dbReference type="EMBL" id="LKBG01000052">
    <property type="protein sequence ID" value="KQB36093.1"/>
    <property type="molecule type" value="Genomic_DNA"/>
</dbReference>
<dbReference type="GO" id="GO:0005975">
    <property type="term" value="P:carbohydrate metabolic process"/>
    <property type="evidence" value="ECO:0007669"/>
    <property type="project" value="TreeGrafter"/>
</dbReference>
<reference evidence="10 11" key="2">
    <citation type="submission" date="2015-09" db="EMBL/GenBank/DDBJ databases">
        <title>Heavy metals and arsenic resistance mechanisms in polyextremophilic archaea of the family Ferroplasmaceae.</title>
        <authorList>
            <person name="Bulaev A.G."/>
            <person name="Kanygina A.V."/>
        </authorList>
    </citation>
    <scope>NUCLEOTIDE SEQUENCE [LARGE SCALE GENOMIC DNA]</scope>
    <source>
        <strain evidence="10 11">VT</strain>
    </source>
</reference>
<keyword evidence="9" id="KW-0012">Acyltransferase</keyword>
<dbReference type="InterPro" id="IPR024176">
    <property type="entry name" value="Citrate_synthase_bac-typ"/>
</dbReference>
<dbReference type="CDD" id="cd06118">
    <property type="entry name" value="citrate_synt_like_1"/>
    <property type="match status" value="1"/>
</dbReference>
<evidence type="ECO:0000256" key="6">
    <source>
        <dbReference type="PIRNR" id="PIRNR001369"/>
    </source>
</evidence>
<feature type="active site" evidence="7">
    <location>
        <position position="257"/>
    </location>
</feature>
<dbReference type="Gene3D" id="1.10.230.10">
    <property type="entry name" value="Cytochrome P450-Terp, domain 2"/>
    <property type="match status" value="1"/>
</dbReference>
<dbReference type="GO" id="GO:0036440">
    <property type="term" value="F:citrate synthase activity"/>
    <property type="evidence" value="ECO:0007669"/>
    <property type="project" value="UniProtKB-EC"/>
</dbReference>
<comment type="similarity">
    <text evidence="2 6 8">Belongs to the citrate synthase family.</text>
</comment>
<dbReference type="NCBIfam" id="TIGR01800">
    <property type="entry name" value="cit_synth_II"/>
    <property type="match status" value="1"/>
</dbReference>
<dbReference type="Proteomes" id="UP000050515">
    <property type="component" value="Unassembled WGS sequence"/>
</dbReference>
<dbReference type="GeneID" id="84221279"/>
<dbReference type="GO" id="GO:0005737">
    <property type="term" value="C:cytoplasm"/>
    <property type="evidence" value="ECO:0007669"/>
    <property type="project" value="InterPro"/>
</dbReference>
<evidence type="ECO:0000313" key="9">
    <source>
        <dbReference type="EMBL" id="KPV47077.1"/>
    </source>
</evidence>
<sequence length="375" mass="42679">MESDINLGLEDVFIKHTSLTYIDGIKGILRYRGYDINDLVSNCSFEEVSYLMIYGELPNKKQLDEFTKELKEHYKLPRHVLSLISELPRDSDALTMMETAFASMSSGEYSWNKENDRKQATKILGENLGIISNIYRHKMGLRLKEPDPKYGYAEAFLRNCFDNVTEDEINAMNAALIIYIDHEVPASTTAALIAASTLSDMYSCITAAIAALKGPLHGGAAEAAFNQFLAIKKPENVDSWFEDNIVNKNKKLMGFGHRVYKTYDPRMKIFKSIAEKLAITDDEKNLLKIAENLEDLGIKRFSSKGIYPNTDYYSGLVFNEIGFPVYTFTVLFGFSRVLGWVAHISEYVENEERLIRPRAVYIGPGEKQFKKIDER</sequence>
<evidence type="ECO:0000256" key="4">
    <source>
        <dbReference type="ARBA" id="ARBA00022679"/>
    </source>
</evidence>
<dbReference type="SUPFAM" id="SSF48256">
    <property type="entry name" value="Citrate synthase"/>
    <property type="match status" value="1"/>
</dbReference>
<dbReference type="PIRSF" id="PIRSF001369">
    <property type="entry name" value="Citrate_synth"/>
    <property type="match status" value="1"/>
</dbReference>
<evidence type="ECO:0000256" key="5">
    <source>
        <dbReference type="ARBA" id="ARBA00049288"/>
    </source>
</evidence>
<comment type="caution">
    <text evidence="9">The sequence shown here is derived from an EMBL/GenBank/DDBJ whole genome shotgun (WGS) entry which is preliminary data.</text>
</comment>
<dbReference type="RefSeq" id="WP_048102374.1">
    <property type="nucleotide sequence ID" value="NZ_LJCQ01000139.1"/>
</dbReference>
<organism evidence="9 12">
    <name type="scientific">Acidiplasma aeolicum</name>
    <dbReference type="NCBI Taxonomy" id="507754"/>
    <lineage>
        <taxon>Archaea</taxon>
        <taxon>Methanobacteriati</taxon>
        <taxon>Thermoplasmatota</taxon>
        <taxon>Thermoplasmata</taxon>
        <taxon>Thermoplasmatales</taxon>
        <taxon>Ferroplasmaceae</taxon>
        <taxon>Acidiplasma</taxon>
    </lineage>
</organism>
<dbReference type="AlphaFoldDB" id="A0A0N8PQG7"/>
<dbReference type="GO" id="GO:0006099">
    <property type="term" value="P:tricarboxylic acid cycle"/>
    <property type="evidence" value="ECO:0007669"/>
    <property type="project" value="UniProtKB-UniPathway"/>
</dbReference>
<reference evidence="9 12" key="1">
    <citation type="submission" date="2015-09" db="EMBL/GenBank/DDBJ databases">
        <title>Draft genome sequence of Acidiplasma aeolicum DSM 18409.</title>
        <authorList>
            <person name="Hemp J."/>
        </authorList>
    </citation>
    <scope>NUCLEOTIDE SEQUENCE [LARGE SCALE GENOMIC DNA]</scope>
    <source>
        <strain evidence="9 12">V</strain>
    </source>
</reference>
<evidence type="ECO:0000313" key="12">
    <source>
        <dbReference type="Proteomes" id="UP000050515"/>
    </source>
</evidence>
<dbReference type="InterPro" id="IPR019810">
    <property type="entry name" value="Citrate_synthase_AS"/>
</dbReference>
<protein>
    <recommendedName>
        <fullName evidence="6 8">Citrate synthase</fullName>
        <ecNumber evidence="6">2.3.3.16</ecNumber>
    </recommendedName>
</protein>
<comment type="catalytic activity">
    <reaction evidence="5 6">
        <text>oxaloacetate + acetyl-CoA + H2O = citrate + CoA + H(+)</text>
        <dbReference type="Rhea" id="RHEA:16845"/>
        <dbReference type="ChEBI" id="CHEBI:15377"/>
        <dbReference type="ChEBI" id="CHEBI:15378"/>
        <dbReference type="ChEBI" id="CHEBI:16452"/>
        <dbReference type="ChEBI" id="CHEBI:16947"/>
        <dbReference type="ChEBI" id="CHEBI:57287"/>
        <dbReference type="ChEBI" id="CHEBI:57288"/>
        <dbReference type="EC" id="2.3.3.16"/>
    </reaction>
</comment>
<keyword evidence="11" id="KW-1185">Reference proteome</keyword>
<gene>
    <name evidence="10" type="ORF">AOG54_08105</name>
    <name evidence="9" type="ORF">SE19_02625</name>
</gene>
<dbReference type="PATRIC" id="fig|507754.4.peg.720"/>
<dbReference type="InterPro" id="IPR011278">
    <property type="entry name" value="2-MeCitrate/Citrate_synth_II"/>
</dbReference>
<evidence type="ECO:0000313" key="10">
    <source>
        <dbReference type="EMBL" id="KQB36093.1"/>
    </source>
</evidence>
<evidence type="ECO:0000256" key="3">
    <source>
        <dbReference type="ARBA" id="ARBA00022532"/>
    </source>
</evidence>
<dbReference type="InterPro" id="IPR016142">
    <property type="entry name" value="Citrate_synth-like_lrg_a-sub"/>
</dbReference>
<dbReference type="Pfam" id="PF00285">
    <property type="entry name" value="Citrate_synt"/>
    <property type="match status" value="1"/>
</dbReference>
<comment type="pathway">
    <text evidence="1">Carbohydrate metabolism; tricarboxylic acid cycle.</text>
</comment>
<dbReference type="InterPro" id="IPR002020">
    <property type="entry name" value="Citrate_synthase"/>
</dbReference>
<dbReference type="PANTHER" id="PTHR11739">
    <property type="entry name" value="CITRATE SYNTHASE"/>
    <property type="match status" value="1"/>
</dbReference>
<dbReference type="UniPathway" id="UPA00223"/>
<name>A0A0N8PQG7_9ARCH</name>
<evidence type="ECO:0000256" key="2">
    <source>
        <dbReference type="ARBA" id="ARBA00010566"/>
    </source>
</evidence>
<keyword evidence="4 6" id="KW-0808">Transferase</keyword>
<evidence type="ECO:0000256" key="1">
    <source>
        <dbReference type="ARBA" id="ARBA00005163"/>
    </source>
</evidence>
<dbReference type="EMBL" id="LJCQ01000139">
    <property type="protein sequence ID" value="KPV47077.1"/>
    <property type="molecule type" value="Genomic_DNA"/>
</dbReference>
<evidence type="ECO:0000313" key="11">
    <source>
        <dbReference type="Proteomes" id="UP000050320"/>
    </source>
</evidence>
<evidence type="ECO:0000256" key="8">
    <source>
        <dbReference type="RuleBase" id="RU000441"/>
    </source>
</evidence>
<dbReference type="InterPro" id="IPR054926">
    <property type="entry name" value="Cit_synThplmales"/>
</dbReference>
<dbReference type="Proteomes" id="UP000050320">
    <property type="component" value="Unassembled WGS sequence"/>
</dbReference>
<dbReference type="InterPro" id="IPR016143">
    <property type="entry name" value="Citrate_synth-like_sm_a-sub"/>
</dbReference>
<dbReference type="PROSITE" id="PS00480">
    <property type="entry name" value="CITRATE_SYNTHASE"/>
    <property type="match status" value="1"/>
</dbReference>
<evidence type="ECO:0000256" key="7">
    <source>
        <dbReference type="PIRSR" id="PIRSR001369-1"/>
    </source>
</evidence>
<proteinExistence type="inferred from homology"/>
<dbReference type="InterPro" id="IPR036969">
    <property type="entry name" value="Citrate_synthase_sf"/>
</dbReference>
<feature type="active site" evidence="7">
    <location>
        <position position="311"/>
    </location>
</feature>
<dbReference type="EC" id="2.3.3.16" evidence="6"/>
<dbReference type="NCBIfam" id="NF041157">
    <property type="entry name" value="Cit_synThplmales"/>
    <property type="match status" value="1"/>
</dbReference>
<dbReference type="PRINTS" id="PR00143">
    <property type="entry name" value="CITRTSNTHASE"/>
</dbReference>
<accession>A0A0N8PQG7</accession>